<reference evidence="2 3" key="1">
    <citation type="journal article" date="2024" name="Nat. Commun.">
        <title>Phylogenomics reveals the evolutionary origins of lichenization in chlorophyte algae.</title>
        <authorList>
            <person name="Puginier C."/>
            <person name="Libourel C."/>
            <person name="Otte J."/>
            <person name="Skaloud P."/>
            <person name="Haon M."/>
            <person name="Grisel S."/>
            <person name="Petersen M."/>
            <person name="Berrin J.G."/>
            <person name="Delaux P.M."/>
            <person name="Dal Grande F."/>
            <person name="Keller J."/>
        </authorList>
    </citation>
    <scope>NUCLEOTIDE SEQUENCE [LARGE SCALE GENOMIC DNA]</scope>
    <source>
        <strain evidence="2 3">SAG 2523</strain>
    </source>
</reference>
<dbReference type="GO" id="GO:0005739">
    <property type="term" value="C:mitochondrion"/>
    <property type="evidence" value="ECO:0007669"/>
    <property type="project" value="TreeGrafter"/>
</dbReference>
<evidence type="ECO:0000313" key="3">
    <source>
        <dbReference type="Proteomes" id="UP001485043"/>
    </source>
</evidence>
<evidence type="ECO:0008006" key="4">
    <source>
        <dbReference type="Google" id="ProtNLM"/>
    </source>
</evidence>
<dbReference type="GO" id="GO:0000175">
    <property type="term" value="F:3'-5'-RNA exonuclease activity"/>
    <property type="evidence" value="ECO:0007669"/>
    <property type="project" value="TreeGrafter"/>
</dbReference>
<dbReference type="AlphaFoldDB" id="A0AAW1RMZ2"/>
<dbReference type="PANTHER" id="PTHR12121:SF37">
    <property type="entry name" value="2',5'-PHOSPHODIESTERASE 12"/>
    <property type="match status" value="1"/>
</dbReference>
<feature type="region of interest" description="Disordered" evidence="1">
    <location>
        <begin position="241"/>
        <end position="295"/>
    </location>
</feature>
<keyword evidence="3" id="KW-1185">Reference proteome</keyword>
<dbReference type="Proteomes" id="UP001485043">
    <property type="component" value="Unassembled WGS sequence"/>
</dbReference>
<evidence type="ECO:0000313" key="2">
    <source>
        <dbReference type="EMBL" id="KAK9835122.1"/>
    </source>
</evidence>
<sequence>GQRLYQYTDPTGKQYLSALPPAAGGLPQPRTPFFYTPMVVEEGMLSPHAGPPSEALRRQSIDRARANGWRPEELVIATGAASPEQAAKTGYPSPMVSPPMSPMQSPRTSMTGGMSSAEPAWLAKHPMHLLSAYNELLGGEPPYTSCHGRFIGTVDFMWFTPEMEGLRLRPRRALLPPPLDSLHCGLPSPTWPSDHISLLCDFQMLGAPMPSSVPVPTPPWAPAFDPSISSPETDVGLDGVSGMGISTKADVGPSGARRASTHLPAGSGRTSARSHGPQSGHSQQAAGPPSGSAAVPIGAVHSFQHARFVD</sequence>
<proteinExistence type="predicted"/>
<organism evidence="2 3">
    <name type="scientific">Apatococcus fuscideae</name>
    <dbReference type="NCBI Taxonomy" id="2026836"/>
    <lineage>
        <taxon>Eukaryota</taxon>
        <taxon>Viridiplantae</taxon>
        <taxon>Chlorophyta</taxon>
        <taxon>core chlorophytes</taxon>
        <taxon>Trebouxiophyceae</taxon>
        <taxon>Chlorellales</taxon>
        <taxon>Chlorellaceae</taxon>
        <taxon>Apatococcus</taxon>
    </lineage>
</organism>
<feature type="compositionally biased region" description="Polar residues" evidence="1">
    <location>
        <begin position="268"/>
        <end position="281"/>
    </location>
</feature>
<dbReference type="Gene3D" id="3.60.10.10">
    <property type="entry name" value="Endonuclease/exonuclease/phosphatase"/>
    <property type="match status" value="1"/>
</dbReference>
<name>A0AAW1RMZ2_9CHLO</name>
<dbReference type="InterPro" id="IPR036691">
    <property type="entry name" value="Endo/exonu/phosph_ase_sf"/>
</dbReference>
<dbReference type="PANTHER" id="PTHR12121">
    <property type="entry name" value="CARBON CATABOLITE REPRESSOR PROTEIN 4"/>
    <property type="match status" value="1"/>
</dbReference>
<evidence type="ECO:0000256" key="1">
    <source>
        <dbReference type="SAM" id="MobiDB-lite"/>
    </source>
</evidence>
<feature type="region of interest" description="Disordered" evidence="1">
    <location>
        <begin position="82"/>
        <end position="115"/>
    </location>
</feature>
<dbReference type="InterPro" id="IPR050410">
    <property type="entry name" value="CCR4/nocturin_mRNA_transcr"/>
</dbReference>
<feature type="compositionally biased region" description="Low complexity" evidence="1">
    <location>
        <begin position="282"/>
        <end position="295"/>
    </location>
</feature>
<dbReference type="EMBL" id="JALJOV010002067">
    <property type="protein sequence ID" value="KAK9835122.1"/>
    <property type="molecule type" value="Genomic_DNA"/>
</dbReference>
<gene>
    <name evidence="2" type="ORF">WJX84_011986</name>
</gene>
<feature type="non-terminal residue" evidence="2">
    <location>
        <position position="1"/>
    </location>
</feature>
<comment type="caution">
    <text evidence="2">The sequence shown here is derived from an EMBL/GenBank/DDBJ whole genome shotgun (WGS) entry which is preliminary data.</text>
</comment>
<dbReference type="GO" id="GO:0000288">
    <property type="term" value="P:nuclear-transcribed mRNA catabolic process, deadenylation-dependent decay"/>
    <property type="evidence" value="ECO:0007669"/>
    <property type="project" value="TreeGrafter"/>
</dbReference>
<protein>
    <recommendedName>
        <fullName evidence="4">CCR4-NOT transcription complex subunit 2</fullName>
    </recommendedName>
</protein>
<accession>A0AAW1RMZ2</accession>